<protein>
    <submittedName>
        <fullName evidence="9">Ubiquitin-like-specific protease ESD4 isoform X1</fullName>
    </submittedName>
</protein>
<keyword evidence="3" id="KW-0833">Ubl conjugation pathway</keyword>
<evidence type="ECO:0000256" key="4">
    <source>
        <dbReference type="ARBA" id="ARBA00022801"/>
    </source>
</evidence>
<gene>
    <name evidence="9" type="primary">LOC108849167</name>
</gene>
<sequence length="449" mass="51802">MGAVAINRKRTEDSMNFNQQSPSQSSNKKRRFSFGITSPDSNKPSSSSRISRYPDAKAPLRREIHAPSRASLRYGPPKPRPIDHYKKRAFDALRFFTKEKEVIDLGDEELEVVVDCDLEEEEEEKDVVEPPPPPPPPPSSSMLDSMSLVSQEKASTDAASSLAAYKKLLESAERRNPKLEALGFEILFNEKKLSQLRLSRPKPLEKPLKKVPDEPFIPLTEEEKDEVYRAFSGKNRRKVLVTHANSNIDITGEVLQCLTPSAWLNDEVINVYLELLKERETREPKKYLKCHFFNTFFYKKLVSDSGYNYKAVRRWTTQRKLGYALIDCDMIFVPIHRGVHWTLAVINNRDRKFLYLDSLNGVDSKILNALAKYLTDEAKEKSGKDIDVSSWDMEFVEDLPQQQNGYDCGMFMLKYIDFFSRGLGLYFSQEHMPYFRLRTAKEILRLCAD</sequence>
<dbReference type="SUPFAM" id="SSF54001">
    <property type="entry name" value="Cysteine proteinases"/>
    <property type="match status" value="1"/>
</dbReference>
<proteinExistence type="inferred from homology"/>
<evidence type="ECO:0000313" key="9">
    <source>
        <dbReference type="RefSeq" id="XP_018478182.1"/>
    </source>
</evidence>
<dbReference type="Gene3D" id="3.40.395.10">
    <property type="entry name" value="Adenoviral Proteinase, Chain A"/>
    <property type="match status" value="1"/>
</dbReference>
<dbReference type="AlphaFoldDB" id="A0A6J0N0E8"/>
<evidence type="ECO:0000259" key="7">
    <source>
        <dbReference type="PROSITE" id="PS50600"/>
    </source>
</evidence>
<evidence type="ECO:0000256" key="6">
    <source>
        <dbReference type="SAM" id="MobiDB-lite"/>
    </source>
</evidence>
<dbReference type="FunFam" id="3.40.395.10:FF:000005">
    <property type="entry name" value="Ubiquitin-like-specific protease ESD4"/>
    <property type="match status" value="1"/>
</dbReference>
<accession>A0A6J0N0E8</accession>
<reference evidence="9" key="1">
    <citation type="submission" date="2025-08" db="UniProtKB">
        <authorList>
            <consortium name="RefSeq"/>
        </authorList>
    </citation>
    <scope>IDENTIFICATION</scope>
    <source>
        <tissue evidence="9">Leaf</tissue>
    </source>
</reference>
<dbReference type="GO" id="GO:0006508">
    <property type="term" value="P:proteolysis"/>
    <property type="evidence" value="ECO:0007669"/>
    <property type="project" value="UniProtKB-KW"/>
</dbReference>
<dbReference type="GO" id="GO:0016926">
    <property type="term" value="P:protein desumoylation"/>
    <property type="evidence" value="ECO:0007669"/>
    <property type="project" value="UniProtKB-ARBA"/>
</dbReference>
<dbReference type="GO" id="GO:0005634">
    <property type="term" value="C:nucleus"/>
    <property type="evidence" value="ECO:0007669"/>
    <property type="project" value="TreeGrafter"/>
</dbReference>
<dbReference type="Proteomes" id="UP000504610">
    <property type="component" value="Unplaced"/>
</dbReference>
<evidence type="ECO:0000313" key="8">
    <source>
        <dbReference type="Proteomes" id="UP000504610"/>
    </source>
</evidence>
<comment type="similarity">
    <text evidence="1">Belongs to the peptidase C48 family.</text>
</comment>
<feature type="region of interest" description="Disordered" evidence="6">
    <location>
        <begin position="118"/>
        <end position="154"/>
    </location>
</feature>
<keyword evidence="8" id="KW-1185">Reference proteome</keyword>
<organism evidence="8 9">
    <name type="scientific">Raphanus sativus</name>
    <name type="common">Radish</name>
    <name type="synonym">Raphanus raphanistrum var. sativus</name>
    <dbReference type="NCBI Taxonomy" id="3726"/>
    <lineage>
        <taxon>Eukaryota</taxon>
        <taxon>Viridiplantae</taxon>
        <taxon>Streptophyta</taxon>
        <taxon>Embryophyta</taxon>
        <taxon>Tracheophyta</taxon>
        <taxon>Spermatophyta</taxon>
        <taxon>Magnoliopsida</taxon>
        <taxon>eudicotyledons</taxon>
        <taxon>Gunneridae</taxon>
        <taxon>Pentapetalae</taxon>
        <taxon>rosids</taxon>
        <taxon>malvids</taxon>
        <taxon>Brassicales</taxon>
        <taxon>Brassicaceae</taxon>
        <taxon>Brassiceae</taxon>
        <taxon>Raphanus</taxon>
    </lineage>
</organism>
<feature type="region of interest" description="Disordered" evidence="6">
    <location>
        <begin position="1"/>
        <end position="83"/>
    </location>
</feature>
<dbReference type="PANTHER" id="PTHR12606:SF156">
    <property type="entry name" value="UBIQUITIN-LIKE-SPECIFIC PROTEASE ESD4-RELATED"/>
    <property type="match status" value="1"/>
</dbReference>
<feature type="compositionally biased region" description="Basic and acidic residues" evidence="6">
    <location>
        <begin position="52"/>
        <end position="66"/>
    </location>
</feature>
<dbReference type="KEGG" id="rsz:108849167"/>
<dbReference type="InterPro" id="IPR003653">
    <property type="entry name" value="Peptidase_C48_C"/>
</dbReference>
<evidence type="ECO:0000256" key="1">
    <source>
        <dbReference type="ARBA" id="ARBA00005234"/>
    </source>
</evidence>
<feature type="domain" description="Ubiquitin-like protease family profile" evidence="7">
    <location>
        <begin position="248"/>
        <end position="419"/>
    </location>
</feature>
<dbReference type="OrthoDB" id="1939479at2759"/>
<evidence type="ECO:0000256" key="5">
    <source>
        <dbReference type="ARBA" id="ARBA00022807"/>
    </source>
</evidence>
<keyword evidence="2 9" id="KW-0645">Protease</keyword>
<evidence type="ECO:0000256" key="3">
    <source>
        <dbReference type="ARBA" id="ARBA00022786"/>
    </source>
</evidence>
<dbReference type="GO" id="GO:0016929">
    <property type="term" value="F:deSUMOylase activity"/>
    <property type="evidence" value="ECO:0007669"/>
    <property type="project" value="TreeGrafter"/>
</dbReference>
<feature type="compositionally biased region" description="Pro residues" evidence="6">
    <location>
        <begin position="129"/>
        <end position="139"/>
    </location>
</feature>
<keyword evidence="5" id="KW-0788">Thiol protease</keyword>
<name>A0A6J0N0E8_RAPSA</name>
<dbReference type="PANTHER" id="PTHR12606">
    <property type="entry name" value="SENTRIN/SUMO-SPECIFIC PROTEASE"/>
    <property type="match status" value="1"/>
</dbReference>
<keyword evidence="4" id="KW-0378">Hydrolase</keyword>
<feature type="compositionally biased region" description="Low complexity" evidence="6">
    <location>
        <begin position="140"/>
        <end position="150"/>
    </location>
</feature>
<dbReference type="RefSeq" id="XP_018478182.1">
    <property type="nucleotide sequence ID" value="XM_018622680.2"/>
</dbReference>
<dbReference type="InterPro" id="IPR038765">
    <property type="entry name" value="Papain-like_cys_pep_sf"/>
</dbReference>
<feature type="compositionally biased region" description="Low complexity" evidence="6">
    <location>
        <begin position="14"/>
        <end position="26"/>
    </location>
</feature>
<dbReference type="PROSITE" id="PS50600">
    <property type="entry name" value="ULP_PROTEASE"/>
    <property type="match status" value="1"/>
</dbReference>
<evidence type="ECO:0000256" key="2">
    <source>
        <dbReference type="ARBA" id="ARBA00022670"/>
    </source>
</evidence>
<dbReference type="GeneID" id="108849167"/>
<dbReference type="Pfam" id="PF02902">
    <property type="entry name" value="Peptidase_C48"/>
    <property type="match status" value="1"/>
</dbReference>
<feature type="compositionally biased region" description="Low complexity" evidence="6">
    <location>
        <begin position="38"/>
        <end position="51"/>
    </location>
</feature>